<dbReference type="SMART" id="SM00223">
    <property type="entry name" value="APPLE"/>
    <property type="match status" value="1"/>
</dbReference>
<evidence type="ECO:0000256" key="3">
    <source>
        <dbReference type="SAM" id="SignalP"/>
    </source>
</evidence>
<gene>
    <name evidence="5" type="ORF">SNEC2469_LOCUS716</name>
</gene>
<keyword evidence="3" id="KW-0732">Signal</keyword>
<reference evidence="5" key="1">
    <citation type="submission" date="2021-02" db="EMBL/GenBank/DDBJ databases">
        <authorList>
            <person name="Dougan E. K."/>
            <person name="Rhodes N."/>
            <person name="Thang M."/>
            <person name="Chan C."/>
        </authorList>
    </citation>
    <scope>NUCLEOTIDE SEQUENCE</scope>
</reference>
<comment type="caution">
    <text evidence="5">The sequence shown here is derived from an EMBL/GenBank/DDBJ whole genome shotgun (WGS) entry which is preliminary data.</text>
</comment>
<feature type="domain" description="Apple" evidence="4">
    <location>
        <begin position="630"/>
        <end position="692"/>
    </location>
</feature>
<dbReference type="Gene3D" id="3.50.4.10">
    <property type="entry name" value="Hepatocyte Growth Factor"/>
    <property type="match status" value="1"/>
</dbReference>
<accession>A0A812IYC5</accession>
<sequence length="728" mass="79720">MSMQLLMKQVLLCIALLRFSEGAKISSLEAAVRSAIQSSFATTPGASNVSERLSEEEIQYMLSLAREGGDGLSRIEVTRFRAKDSVTGEEYDDVFYNETSEDEGRSICQEEGDNFTPSLAVIETARRLRETEGGPLMASAISAFVDIAEYFGQEIYHMEAPVGSLDPIEVPSAEKLSQLSTDWLEELNAVLTKEQRDPCPTGPKWLLVCMKKTTCLLERAAEATPHIITPGRMATYLEVAKEVEDHYEEFAVQAFMGLPYMPDLCDGEESSLEFPGALPAPAGPTALLQLKAESEAADEQGERYGRAVSAVLHTQRASARTVQALKDHSRLHLLEASFFTHTWKKACELIGCKTNSFVDIMDASAGHTAELVEVKASWHAVKTHHVAFMQFRTAVWSAMNASSAFHENFTGFIYHPGRARGSKRVNPIYKETGDVLSTALALQRGNPKENNNGKNIKKSGWWCFSFTATATGAYGKKFPTNEATFGVIIGFKLLSGSTTSLKTLLSSKEPTVDLKTSVGLTIGYVPQLASFVGVRAGVSVGGTLALGPKKVKMSVSLGLGMSAATGAVHPSLCGGPQKIGIFSCGGSVAASFTLFCKEINFLNGDNGAALDDPCATGSKVYVQNHRRRRRWHYDMPGQSRTVEEKAEYCRERCNKVKGCKHYSYWKDGGCHLQNWDSHTEKKNNAKTGPPTCCAVGRTRWEYPQGHRRRRILDMSGQGRSSENTLEDC</sequence>
<dbReference type="InterPro" id="IPR003609">
    <property type="entry name" value="Pan_app"/>
</dbReference>
<dbReference type="AlphaFoldDB" id="A0A812IYC5"/>
<evidence type="ECO:0000256" key="1">
    <source>
        <dbReference type="ARBA" id="ARBA00022737"/>
    </source>
</evidence>
<evidence type="ECO:0000259" key="4">
    <source>
        <dbReference type="SMART" id="SM00223"/>
    </source>
</evidence>
<dbReference type="OrthoDB" id="410585at2759"/>
<dbReference type="InterPro" id="IPR000177">
    <property type="entry name" value="Apple"/>
</dbReference>
<name>A0A812IYC5_9DINO</name>
<keyword evidence="2" id="KW-1015">Disulfide bond</keyword>
<feature type="chain" id="PRO_5032345138" description="Apple domain-containing protein" evidence="3">
    <location>
        <begin position="23"/>
        <end position="728"/>
    </location>
</feature>
<feature type="signal peptide" evidence="3">
    <location>
        <begin position="1"/>
        <end position="22"/>
    </location>
</feature>
<evidence type="ECO:0000256" key="2">
    <source>
        <dbReference type="ARBA" id="ARBA00023157"/>
    </source>
</evidence>
<keyword evidence="1" id="KW-0677">Repeat</keyword>
<dbReference type="EMBL" id="CAJNJA010004682">
    <property type="protein sequence ID" value="CAE7181031.1"/>
    <property type="molecule type" value="Genomic_DNA"/>
</dbReference>
<dbReference type="GO" id="GO:0005576">
    <property type="term" value="C:extracellular region"/>
    <property type="evidence" value="ECO:0007669"/>
    <property type="project" value="InterPro"/>
</dbReference>
<evidence type="ECO:0000313" key="5">
    <source>
        <dbReference type="EMBL" id="CAE7181031.1"/>
    </source>
</evidence>
<dbReference type="GO" id="GO:0006508">
    <property type="term" value="P:proteolysis"/>
    <property type="evidence" value="ECO:0007669"/>
    <property type="project" value="InterPro"/>
</dbReference>
<dbReference type="Proteomes" id="UP000601435">
    <property type="component" value="Unassembled WGS sequence"/>
</dbReference>
<protein>
    <recommendedName>
        <fullName evidence="4">Apple domain-containing protein</fullName>
    </recommendedName>
</protein>
<evidence type="ECO:0000313" key="6">
    <source>
        <dbReference type="Proteomes" id="UP000601435"/>
    </source>
</evidence>
<keyword evidence="6" id="KW-1185">Reference proteome</keyword>
<dbReference type="Pfam" id="PF00024">
    <property type="entry name" value="PAN_1"/>
    <property type="match status" value="1"/>
</dbReference>
<proteinExistence type="predicted"/>
<organism evidence="5 6">
    <name type="scientific">Symbiodinium necroappetens</name>
    <dbReference type="NCBI Taxonomy" id="1628268"/>
    <lineage>
        <taxon>Eukaryota</taxon>
        <taxon>Sar</taxon>
        <taxon>Alveolata</taxon>
        <taxon>Dinophyceae</taxon>
        <taxon>Suessiales</taxon>
        <taxon>Symbiodiniaceae</taxon>
        <taxon>Symbiodinium</taxon>
    </lineage>
</organism>